<name>A6H9F9_RAT</name>
<dbReference type="EMBL" id="CH473947">
    <property type="protein sequence ID" value="EDM02664.1"/>
    <property type="molecule type" value="Genomic_DNA"/>
</dbReference>
<evidence type="ECO:0000313" key="1">
    <source>
        <dbReference type="EMBL" id="EDM02664.1"/>
    </source>
</evidence>
<gene>
    <name evidence="1" type="ORF">rCG_61844</name>
</gene>
<reference evidence="2" key="1">
    <citation type="submission" date="2005-09" db="EMBL/GenBank/DDBJ databases">
        <authorList>
            <person name="Mural R.J."/>
            <person name="Li P.W."/>
            <person name="Adams M.D."/>
            <person name="Amanatides P.G."/>
            <person name="Baden-Tillson H."/>
            <person name="Barnstead M."/>
            <person name="Chin S.H."/>
            <person name="Dew I."/>
            <person name="Evans C.A."/>
            <person name="Ferriera S."/>
            <person name="Flanigan M."/>
            <person name="Fosler C."/>
            <person name="Glodek A."/>
            <person name="Gu Z."/>
            <person name="Holt R.A."/>
            <person name="Jennings D."/>
            <person name="Kraft C.L."/>
            <person name="Lu F."/>
            <person name="Nguyen T."/>
            <person name="Nusskern D.R."/>
            <person name="Pfannkoch C.M."/>
            <person name="Sitter C."/>
            <person name="Sutton G.G."/>
            <person name="Venter J.C."/>
            <person name="Wang Z."/>
            <person name="Woodage T."/>
            <person name="Zheng X.H."/>
            <person name="Zhong F."/>
        </authorList>
    </citation>
    <scope>NUCLEOTIDE SEQUENCE [LARGE SCALE GENOMIC DNA]</scope>
    <source>
        <strain>BN</strain>
        <strain evidence="2">Sprague-Dawley</strain>
    </source>
</reference>
<sequence length="89" mass="9575">MPASSHSAHPRGEKANIALPKAKAHLGLVFLQVNCVKKHPSSQFILLPPQPHDGLLHTKLVLQSHRLVLCNVSPCQTLNSATNKLCAAT</sequence>
<organism evidence="1 2">
    <name type="scientific">Rattus norvegicus</name>
    <name type="common">Rat</name>
    <dbReference type="NCBI Taxonomy" id="10116"/>
    <lineage>
        <taxon>Eukaryota</taxon>
        <taxon>Metazoa</taxon>
        <taxon>Chordata</taxon>
        <taxon>Craniata</taxon>
        <taxon>Vertebrata</taxon>
        <taxon>Euteleostomi</taxon>
        <taxon>Mammalia</taxon>
        <taxon>Eutheria</taxon>
        <taxon>Euarchontoglires</taxon>
        <taxon>Glires</taxon>
        <taxon>Rodentia</taxon>
        <taxon>Myomorpha</taxon>
        <taxon>Muroidea</taxon>
        <taxon>Muridae</taxon>
        <taxon>Murinae</taxon>
        <taxon>Rattus</taxon>
    </lineage>
</organism>
<dbReference type="AlphaFoldDB" id="A6H9F9"/>
<proteinExistence type="predicted"/>
<dbReference type="Proteomes" id="UP000234681">
    <property type="component" value="Chromosome 6"/>
</dbReference>
<evidence type="ECO:0000313" key="2">
    <source>
        <dbReference type="Proteomes" id="UP000234681"/>
    </source>
</evidence>
<protein>
    <submittedName>
        <fullName evidence="1">RCG61844</fullName>
    </submittedName>
</protein>
<accession>A6H9F9</accession>